<proteinExistence type="predicted"/>
<protein>
    <submittedName>
        <fullName evidence="1">Uncharacterized protein</fullName>
    </submittedName>
</protein>
<comment type="caution">
    <text evidence="1">The sequence shown here is derived from an EMBL/GenBank/DDBJ whole genome shotgun (WGS) entry which is preliminary data.</text>
</comment>
<evidence type="ECO:0000313" key="2">
    <source>
        <dbReference type="Proteomes" id="UP000811246"/>
    </source>
</evidence>
<evidence type="ECO:0000313" key="1">
    <source>
        <dbReference type="EMBL" id="KAG6683387.1"/>
    </source>
</evidence>
<dbReference type="Proteomes" id="UP000811246">
    <property type="component" value="Chromosome 12"/>
</dbReference>
<dbReference type="AlphaFoldDB" id="A0A922DFD1"/>
<dbReference type="EMBL" id="CM031836">
    <property type="protein sequence ID" value="KAG6683387.1"/>
    <property type="molecule type" value="Genomic_DNA"/>
</dbReference>
<organism evidence="1 2">
    <name type="scientific">Carya illinoinensis</name>
    <name type="common">Pecan</name>
    <dbReference type="NCBI Taxonomy" id="32201"/>
    <lineage>
        <taxon>Eukaryota</taxon>
        <taxon>Viridiplantae</taxon>
        <taxon>Streptophyta</taxon>
        <taxon>Embryophyta</taxon>
        <taxon>Tracheophyta</taxon>
        <taxon>Spermatophyta</taxon>
        <taxon>Magnoliopsida</taxon>
        <taxon>eudicotyledons</taxon>
        <taxon>Gunneridae</taxon>
        <taxon>Pentapetalae</taxon>
        <taxon>rosids</taxon>
        <taxon>fabids</taxon>
        <taxon>Fagales</taxon>
        <taxon>Juglandaceae</taxon>
        <taxon>Carya</taxon>
    </lineage>
</organism>
<reference evidence="1" key="1">
    <citation type="submission" date="2021-01" db="EMBL/GenBank/DDBJ databases">
        <authorList>
            <person name="Lovell J.T."/>
            <person name="Bentley N."/>
            <person name="Bhattarai G."/>
            <person name="Jenkins J.W."/>
            <person name="Sreedasyam A."/>
            <person name="Alarcon Y."/>
            <person name="Bock C."/>
            <person name="Boston L."/>
            <person name="Carlson J."/>
            <person name="Cervantes K."/>
            <person name="Clermont K."/>
            <person name="Krom N."/>
            <person name="Kubenka K."/>
            <person name="Mamidi S."/>
            <person name="Mattison C."/>
            <person name="Monteros M."/>
            <person name="Pisani C."/>
            <person name="Plott C."/>
            <person name="Rajasekar S."/>
            <person name="Rhein H.S."/>
            <person name="Rohla C."/>
            <person name="Song M."/>
            <person name="Hilaire R.S."/>
            <person name="Shu S."/>
            <person name="Wells L."/>
            <person name="Wang X."/>
            <person name="Webber J."/>
            <person name="Heerema R.J."/>
            <person name="Klein P."/>
            <person name="Conner P."/>
            <person name="Grauke L."/>
            <person name="Grimwood J."/>
            <person name="Schmutz J."/>
            <person name="Randall J.J."/>
        </authorList>
    </citation>
    <scope>NUCLEOTIDE SEQUENCE</scope>
    <source>
        <tissue evidence="1">Leaf</tissue>
    </source>
</reference>
<name>A0A922DFD1_CARIL</name>
<accession>A0A922DFD1</accession>
<sequence length="90" mass="10675">MTRPPSLFCSVLYLPPLFCELNFLQILHLLLAPTMCTHRFAKENWHLEICGHAVKGNVRYKFFVWADIRLGRRGMTYYNTNIQFKRGKIK</sequence>
<gene>
    <name evidence="1" type="ORF">I3842_12G009600</name>
</gene>